<gene>
    <name evidence="3" type="ORF">NGB36_30565</name>
</gene>
<keyword evidence="4" id="KW-1185">Reference proteome</keyword>
<dbReference type="Pfam" id="PF07731">
    <property type="entry name" value="Cu-oxidase_2"/>
    <property type="match status" value="1"/>
</dbReference>
<evidence type="ECO:0000313" key="4">
    <source>
        <dbReference type="Proteomes" id="UP001057702"/>
    </source>
</evidence>
<comment type="caution">
    <text evidence="3">The sequence shown here is derived from an EMBL/GenBank/DDBJ whole genome shotgun (WGS) entry which is preliminary data.</text>
</comment>
<evidence type="ECO:0000313" key="3">
    <source>
        <dbReference type="EMBL" id="MCQ4084798.1"/>
    </source>
</evidence>
<evidence type="ECO:0000259" key="2">
    <source>
        <dbReference type="Pfam" id="PF07731"/>
    </source>
</evidence>
<dbReference type="Proteomes" id="UP001057702">
    <property type="component" value="Unassembled WGS sequence"/>
</dbReference>
<dbReference type="PANTHER" id="PTHR48267">
    <property type="entry name" value="CUPREDOXIN SUPERFAMILY PROTEIN"/>
    <property type="match status" value="1"/>
</dbReference>
<feature type="domain" description="Plastocyanin-like" evidence="2">
    <location>
        <begin position="546"/>
        <end position="643"/>
    </location>
</feature>
<dbReference type="InterPro" id="IPR045087">
    <property type="entry name" value="Cu-oxidase_fam"/>
</dbReference>
<dbReference type="CDD" id="cd13891">
    <property type="entry name" value="CuRO_3_CotA_like"/>
    <property type="match status" value="1"/>
</dbReference>
<dbReference type="InterPro" id="IPR011706">
    <property type="entry name" value="Cu-oxidase_C"/>
</dbReference>
<proteinExistence type="inferred from homology"/>
<dbReference type="RefSeq" id="WP_255923879.1">
    <property type="nucleotide sequence ID" value="NZ_JANFNG010000042.1"/>
</dbReference>
<name>A0ABT1Q4E3_9ACTN</name>
<sequence>MISRRYVLKAGVIGGGCLFLPKTASQVHAPTGAMDPVAIEKYVTELLIPPVMPWDRRDRKTGLDSYTIGVRQFRQQILPPGQPATTVWGYGSTQHPETFNAPSFTIEAEFDQAVRVTWVNQLRDCKGNYLPHLLPVDPTLHWAYPPGGMSGRDSRPTYASTPGPYTGPVPIVTHLHGGQSSEESDGYAEAWYLPNALGIPAGYAPVGSFYRKFGEKFEERFGQGWSNGEAVFQYANRERASTLWFHDHALGITRLNVYAGLAGFYLLRGGPDDLPPGVLPGPAPKRGDAPTGRFCEIPIVIQDRSFNTDGSLFYPASRAFADGFKGPYIPGSDIPPIWNPEFFGNTLVTNGRTWPVLPVEPRRYRFRFLNGCNSRYLVLKIVADRLAHRPVPPALPFWQIGSEGGFLPAPVERDQLLIAPAERADVIVDYTSIPVGTDLYLINEGPDSAYQGGKVGTDFAPAEPRTTGQVMKFTVKPLTSPDTTVPPRHLTLPALTPIGPASRTRQVSLNEEKSARLNGVGTRAVLLGTLDPNEKPVPMRWADPITENPALGATEIWEIHNLTADAHPIHIHEVQFQVVDRQPTGQAARAPEPWENGFKDTVITYPNGVTRVRVKFDQEGRYMWHCHMLDHEDNEMMRPYHVGPLT</sequence>
<dbReference type="InterPro" id="IPR008972">
    <property type="entry name" value="Cupredoxin"/>
</dbReference>
<dbReference type="Gene3D" id="2.60.40.420">
    <property type="entry name" value="Cupredoxins - blue copper proteins"/>
    <property type="match status" value="3"/>
</dbReference>
<dbReference type="SUPFAM" id="SSF49503">
    <property type="entry name" value="Cupredoxins"/>
    <property type="match status" value="3"/>
</dbReference>
<reference evidence="3" key="1">
    <citation type="submission" date="2022-06" db="EMBL/GenBank/DDBJ databases">
        <title>Draft genome sequence of Streptomyces sp. RB6PN25 isolated from peat swamp forest in Thailand.</title>
        <authorList>
            <person name="Duangmal K."/>
            <person name="Klaysubun C."/>
        </authorList>
    </citation>
    <scope>NUCLEOTIDE SEQUENCE</scope>
    <source>
        <strain evidence="3">RB6PN25</strain>
    </source>
</reference>
<dbReference type="PANTHER" id="PTHR48267:SF1">
    <property type="entry name" value="BILIRUBIN OXIDASE"/>
    <property type="match status" value="1"/>
</dbReference>
<protein>
    <submittedName>
        <fullName evidence="3">Multicopper oxidase</fullName>
    </submittedName>
</protein>
<dbReference type="CDD" id="cd13868">
    <property type="entry name" value="CuRO_2_CotA_like"/>
    <property type="match status" value="1"/>
</dbReference>
<evidence type="ECO:0000256" key="1">
    <source>
        <dbReference type="ARBA" id="ARBA00010609"/>
    </source>
</evidence>
<organism evidence="3 4">
    <name type="scientific">Streptomyces humicola</name>
    <dbReference type="NCBI Taxonomy" id="2953240"/>
    <lineage>
        <taxon>Bacteria</taxon>
        <taxon>Bacillati</taxon>
        <taxon>Actinomycetota</taxon>
        <taxon>Actinomycetes</taxon>
        <taxon>Kitasatosporales</taxon>
        <taxon>Streptomycetaceae</taxon>
        <taxon>Streptomyces</taxon>
    </lineage>
</organism>
<comment type="similarity">
    <text evidence="1">Belongs to the multicopper oxidase family.</text>
</comment>
<dbReference type="EMBL" id="JANFNG010000042">
    <property type="protein sequence ID" value="MCQ4084798.1"/>
    <property type="molecule type" value="Genomic_DNA"/>
</dbReference>
<accession>A0ABT1Q4E3</accession>
<dbReference type="CDD" id="cd13844">
    <property type="entry name" value="CuRO_1_BOD_CotA_like"/>
    <property type="match status" value="1"/>
</dbReference>